<dbReference type="InterPro" id="IPR011009">
    <property type="entry name" value="Kinase-like_dom_sf"/>
</dbReference>
<dbReference type="EMBL" id="GL378335">
    <property type="protein sequence ID" value="EFJ49423.1"/>
    <property type="molecule type" value="Genomic_DNA"/>
</dbReference>
<feature type="region of interest" description="Disordered" evidence="1">
    <location>
        <begin position="492"/>
        <end position="541"/>
    </location>
</feature>
<dbReference type="eggNOG" id="KOG0192">
    <property type="taxonomic scope" value="Eukaryota"/>
</dbReference>
<feature type="compositionally biased region" description="Polar residues" evidence="1">
    <location>
        <begin position="1055"/>
        <end position="1064"/>
    </location>
</feature>
<dbReference type="GeneID" id="9618574"/>
<sequence length="1112" mass="117074">MELDVRRTFVDLEHDSTIAWDRLTDFQYVSKGGFALVFVANLRRSDGVAQPVAVKVLKPENHFRPAIYSKFLQEVALQTALPHSLIVRALGFCSVPVGPLIAAAPPGILTPDSSGGGGGGARDRNSKKAALSAAQEWFAKRRLLKCWALVMELMPKGPAVGETAVAGTGGVAGMSWPASGAGSGPGSYGDVQGLLWLIDVADAMTFLHSQQPLLIHRDLKLENILLQRDADGRVRAKLSDFGLTVVGRGVCGVPAVDAAGSKVPPPQVLCAPGQTLEDVRNAVPGGGGGAVTALSERPCSSSAQVAATDTVNAAPEPPGGTPSRSAPASSRQLNLGHPSPSPYPLRNPQGQGDPHPHQQQRYEEQQYQQCGQQEKKQQLIAGRKVVSSSQVLVQAKAARGLGHVQTQAQAQGQAQAQSTLTAASAVVTAAGAPWLGGAAAVGPNQGSGGMFAGKVGGGGTATATAAAARRPWSAAQAQLRPQLPLPMQLPSHEENAVGVPEWGSSPHQHEEGEKAGKKPPPPLPPSSISASQPPVQAEGPPAAVMVAADAGRVLLRPQRSSVSWSGPQRQIGDDVLGHGHHQGRRYAAGPGPSGLGLARQGPGAHRFRSAVAQQQQGQQQQGRALSQAPGPPPLPPITMTSSSRLSETGHLQVKMEQLNGLLRMGMGHRDYLPDMYQMTFKLTSQCGSVCYMAPEVARQLPYNQKADVFSFGCLVYEVMSRQLLSDGIPPGDVEAALEYLGRVAWSGWRPDLPARLPKELRLLISLCWHREPRLRPSFPTIAARLREVLRATATGPLHSKITLNAVTVQPPPPPLAAQRSQLLLELQVREQQRKSKEQQQQQQQQQQWAMLQQHHQQQQQLLLLQQQMGQYRLDQSTNQKNTVRMLGGSVSTGNMWNAFQHTTVPGGGGAAALSPASSAASTTQQFQLQAHRQQLQLQLQQLNACTRAGGSTPTLPTTITPPTTTATTGGILPVPYSVNSVSVSRQPLHVESTGTIMAHTTTATTITGAGCRMSSPVLGAVTGGRGGGAGTLEPVVVHPAGRATTSTLTMTTATGPQNSDSSYYSALPSPVSPTSSRVGNRRSSGCPGLGPSPGLLPGQSHDRASRASTRMA</sequence>
<name>D8TSS3_VOLCA</name>
<dbReference type="SUPFAM" id="SSF56112">
    <property type="entry name" value="Protein kinase-like (PK-like)"/>
    <property type="match status" value="1"/>
</dbReference>
<evidence type="ECO:0000313" key="4">
    <source>
        <dbReference type="Proteomes" id="UP000001058"/>
    </source>
</evidence>
<reference evidence="3 4" key="1">
    <citation type="journal article" date="2010" name="Science">
        <title>Genomic analysis of organismal complexity in the multicellular green alga Volvox carteri.</title>
        <authorList>
            <person name="Prochnik S.E."/>
            <person name="Umen J."/>
            <person name="Nedelcu A.M."/>
            <person name="Hallmann A."/>
            <person name="Miller S.M."/>
            <person name="Nishii I."/>
            <person name="Ferris P."/>
            <person name="Kuo A."/>
            <person name="Mitros T."/>
            <person name="Fritz-Laylin L.K."/>
            <person name="Hellsten U."/>
            <person name="Chapman J."/>
            <person name="Simakov O."/>
            <person name="Rensing S.A."/>
            <person name="Terry A."/>
            <person name="Pangilinan J."/>
            <person name="Kapitonov V."/>
            <person name="Jurka J."/>
            <person name="Salamov A."/>
            <person name="Shapiro H."/>
            <person name="Schmutz J."/>
            <person name="Grimwood J."/>
            <person name="Lindquist E."/>
            <person name="Lucas S."/>
            <person name="Grigoriev I.V."/>
            <person name="Schmitt R."/>
            <person name="Kirk D."/>
            <person name="Rokhsar D.S."/>
        </authorList>
    </citation>
    <scope>NUCLEOTIDE SEQUENCE [LARGE SCALE GENOMIC DNA]</scope>
    <source>
        <strain evidence="4">f. Nagariensis / Eve</strain>
    </source>
</reference>
<gene>
    <name evidence="3" type="ORF">VOLCADRAFT_104311</name>
</gene>
<dbReference type="InterPro" id="IPR008271">
    <property type="entry name" value="Ser/Thr_kinase_AS"/>
</dbReference>
<dbReference type="GO" id="GO:0004674">
    <property type="term" value="F:protein serine/threonine kinase activity"/>
    <property type="evidence" value="ECO:0007669"/>
    <property type="project" value="TreeGrafter"/>
</dbReference>
<feature type="compositionally biased region" description="Low complexity" evidence="1">
    <location>
        <begin position="613"/>
        <end position="622"/>
    </location>
</feature>
<dbReference type="KEGG" id="vcn:VOLCADRAFT_104311"/>
<feature type="compositionally biased region" description="Polar residues" evidence="1">
    <location>
        <begin position="298"/>
        <end position="311"/>
    </location>
</feature>
<feature type="compositionally biased region" description="Basic and acidic residues" evidence="1">
    <location>
        <begin position="354"/>
        <end position="364"/>
    </location>
</feature>
<dbReference type="PROSITE" id="PS50011">
    <property type="entry name" value="PROTEIN_KINASE_DOM"/>
    <property type="match status" value="1"/>
</dbReference>
<feature type="compositionally biased region" description="Polar residues" evidence="1">
    <location>
        <begin position="322"/>
        <end position="333"/>
    </location>
</feature>
<dbReference type="InParanoid" id="D8TSS3"/>
<dbReference type="RefSeq" id="XP_002949404.1">
    <property type="nucleotide sequence ID" value="XM_002949358.1"/>
</dbReference>
<dbReference type="AlphaFoldDB" id="D8TSS3"/>
<dbReference type="Proteomes" id="UP000001058">
    <property type="component" value="Unassembled WGS sequence"/>
</dbReference>
<organism evidence="4">
    <name type="scientific">Volvox carteri f. nagariensis</name>
    <dbReference type="NCBI Taxonomy" id="3068"/>
    <lineage>
        <taxon>Eukaryota</taxon>
        <taxon>Viridiplantae</taxon>
        <taxon>Chlorophyta</taxon>
        <taxon>core chlorophytes</taxon>
        <taxon>Chlorophyceae</taxon>
        <taxon>CS clade</taxon>
        <taxon>Chlamydomonadales</taxon>
        <taxon>Volvocaceae</taxon>
        <taxon>Volvox</taxon>
    </lineage>
</organism>
<proteinExistence type="predicted"/>
<protein>
    <recommendedName>
        <fullName evidence="2">Protein kinase domain-containing protein</fullName>
    </recommendedName>
</protein>
<dbReference type="InterPro" id="IPR000719">
    <property type="entry name" value="Prot_kinase_dom"/>
</dbReference>
<accession>D8TSS3</accession>
<dbReference type="OrthoDB" id="2413561at2759"/>
<dbReference type="InterPro" id="IPR051681">
    <property type="entry name" value="Ser/Thr_Kinases-Pseudokinases"/>
</dbReference>
<feature type="compositionally biased region" description="Basic and acidic residues" evidence="1">
    <location>
        <begin position="507"/>
        <end position="516"/>
    </location>
</feature>
<evidence type="ECO:0000259" key="2">
    <source>
        <dbReference type="PROSITE" id="PS50011"/>
    </source>
</evidence>
<feature type="compositionally biased region" description="Polar residues" evidence="1">
    <location>
        <begin position="558"/>
        <end position="568"/>
    </location>
</feature>
<dbReference type="SMART" id="SM00220">
    <property type="entry name" value="S_TKc"/>
    <property type="match status" value="1"/>
</dbReference>
<dbReference type="PANTHER" id="PTHR44329:SF289">
    <property type="entry name" value="SERINE_THREONINE-PROTEIN KINASE VIK"/>
    <property type="match status" value="1"/>
</dbReference>
<feature type="region of interest" description="Disordered" evidence="1">
    <location>
        <begin position="1047"/>
        <end position="1112"/>
    </location>
</feature>
<dbReference type="Pfam" id="PF00069">
    <property type="entry name" value="Pkinase"/>
    <property type="match status" value="1"/>
</dbReference>
<dbReference type="PROSITE" id="PS00108">
    <property type="entry name" value="PROTEIN_KINASE_ST"/>
    <property type="match status" value="1"/>
</dbReference>
<dbReference type="GO" id="GO:0005524">
    <property type="term" value="F:ATP binding"/>
    <property type="evidence" value="ECO:0007669"/>
    <property type="project" value="InterPro"/>
</dbReference>
<feature type="domain" description="Protein kinase" evidence="2">
    <location>
        <begin position="23"/>
        <end position="789"/>
    </location>
</feature>
<dbReference type="InterPro" id="IPR001245">
    <property type="entry name" value="Ser-Thr/Tyr_kinase_cat_dom"/>
</dbReference>
<evidence type="ECO:0000256" key="1">
    <source>
        <dbReference type="SAM" id="MobiDB-lite"/>
    </source>
</evidence>
<dbReference type="Pfam" id="PF07714">
    <property type="entry name" value="PK_Tyr_Ser-Thr"/>
    <property type="match status" value="1"/>
</dbReference>
<feature type="region of interest" description="Disordered" evidence="1">
    <location>
        <begin position="558"/>
        <end position="646"/>
    </location>
</feature>
<keyword evidence="4" id="KW-1185">Reference proteome</keyword>
<dbReference type="STRING" id="3068.D8TSS3"/>
<feature type="region of interest" description="Disordered" evidence="1">
    <location>
        <begin position="281"/>
        <end position="368"/>
    </location>
</feature>
<evidence type="ECO:0000313" key="3">
    <source>
        <dbReference type="EMBL" id="EFJ49423.1"/>
    </source>
</evidence>
<dbReference type="Gene3D" id="3.30.200.20">
    <property type="entry name" value="Phosphorylase Kinase, domain 1"/>
    <property type="match status" value="1"/>
</dbReference>
<dbReference type="Gene3D" id="1.10.510.10">
    <property type="entry name" value="Transferase(Phosphotransferase) domain 1"/>
    <property type="match status" value="2"/>
</dbReference>
<feature type="compositionally biased region" description="Polar residues" evidence="1">
    <location>
        <begin position="1072"/>
        <end position="1082"/>
    </location>
</feature>
<dbReference type="PANTHER" id="PTHR44329">
    <property type="entry name" value="SERINE/THREONINE-PROTEIN KINASE TNNI3K-RELATED"/>
    <property type="match status" value="1"/>
</dbReference>
<feature type="compositionally biased region" description="Low complexity" evidence="1">
    <location>
        <begin position="587"/>
        <end position="598"/>
    </location>
</feature>